<organism evidence="1 2">
    <name type="scientific">Pilibacter termitis</name>
    <dbReference type="NCBI Taxonomy" id="263852"/>
    <lineage>
        <taxon>Bacteria</taxon>
        <taxon>Bacillati</taxon>
        <taxon>Bacillota</taxon>
        <taxon>Bacilli</taxon>
        <taxon>Lactobacillales</taxon>
        <taxon>Enterococcaceae</taxon>
        <taxon>Pilibacter</taxon>
    </lineage>
</organism>
<evidence type="ECO:0000313" key="1">
    <source>
        <dbReference type="EMBL" id="SKA13466.1"/>
    </source>
</evidence>
<feature type="non-terminal residue" evidence="1">
    <location>
        <position position="42"/>
    </location>
</feature>
<name>A0A1T4RCC4_9ENTE</name>
<reference evidence="1 2" key="1">
    <citation type="submission" date="2017-02" db="EMBL/GenBank/DDBJ databases">
        <authorList>
            <person name="Peterson S.W."/>
        </authorList>
    </citation>
    <scope>NUCLEOTIDE SEQUENCE [LARGE SCALE GENOMIC DNA]</scope>
    <source>
        <strain evidence="1 2">ATCC BAA-1030</strain>
    </source>
</reference>
<evidence type="ECO:0000313" key="2">
    <source>
        <dbReference type="Proteomes" id="UP000190328"/>
    </source>
</evidence>
<dbReference type="STRING" id="263852.SAMN02745116_02526"/>
<protein>
    <recommendedName>
        <fullName evidence="3">Virulence protein RhuM family protein</fullName>
    </recommendedName>
</protein>
<accession>A0A1T4RCC4</accession>
<evidence type="ECO:0008006" key="3">
    <source>
        <dbReference type="Google" id="ProtNLM"/>
    </source>
</evidence>
<dbReference type="PANTHER" id="PTHR35810:SF1">
    <property type="entry name" value="CYTOPLASMIC PROTEIN"/>
    <property type="match status" value="1"/>
</dbReference>
<keyword evidence="2" id="KW-1185">Reference proteome</keyword>
<dbReference type="Proteomes" id="UP000190328">
    <property type="component" value="Unassembled WGS sequence"/>
</dbReference>
<gene>
    <name evidence="1" type="ORF">SAMN02745116_02526</name>
</gene>
<dbReference type="AlphaFoldDB" id="A0A1T4RCC4"/>
<dbReference type="EMBL" id="FUXI01000045">
    <property type="protein sequence ID" value="SKA13466.1"/>
    <property type="molecule type" value="Genomic_DNA"/>
</dbReference>
<sequence length="42" mass="4877">MENMNNEIIMYTSDDGKTKINLQIENGTVWLSQNEIAELFQT</sequence>
<dbReference type="PANTHER" id="PTHR35810">
    <property type="entry name" value="CYTOPLASMIC PROTEIN-RELATED"/>
    <property type="match status" value="1"/>
</dbReference>
<proteinExistence type="predicted"/>